<name>A0A0C2Z1E5_PARME</name>
<dbReference type="SUPFAM" id="SSF89260">
    <property type="entry name" value="Collagen-binding domain"/>
    <property type="match status" value="1"/>
</dbReference>
<sequence>MAKISTARRWTSEQGLEMDASAFSFGSSTYADELVSAKTVSVTDSTVSSESMSSSEPGEAAGFTANPGIGTYNAQIGSAANAYMINAARQSFISRPNGLYNMGSIFSVNAAASNAPSYISLTVYDRDNYGGKETYNYGTMIATNGATYTAGGYTVSFTKVGNQYVTGNGLTLSDFTFKASTQEDRVANFAVYAYDSAGKVLTSRNVEVVTHASTVDTTPGLATAAEIAKTAQSMIGKVWDASGCWNLACDISATSGAALGINSGWISPSVGTNGQWNVAYSGYNGVNANWMNTIQAGDIVELGWKNANYGHIFTIDRVTNGVAYLVDNSGSSVKGGDATDVYVTERKLSDYAPYINQSTVMVFRANGTAATTANMTATTEVNPYTNLTSGKTVSLASMVSASDTDNDAITQYKVMYGGSNGSKVTLNGVTQSANTWFTVTAAQMASSLNYTAGYGSSSDNLSVMAYDGKAWGTASTGRVVSLYDQTGQKDEQTFRNLGVLDKANAPTRATEWVGSTDAYDTWTFSISSQPTAVDIQLSNMTAMANLYVYSSTGLVGAAYGNAYNNTACKLTGTLGVGTYTVRVMSYLGNTDYDLTVGKAGTLPAVTSGGTTQAMYSGTTLKPTQGEVPNFAMDPLTSSLALADSMGLGSGLVSAAITNQPTNQNDRLLLAQA</sequence>
<comment type="caution">
    <text evidence="1">The sequence shown here is derived from an EMBL/GenBank/DDBJ whole genome shotgun (WGS) entry which is preliminary data.</text>
</comment>
<gene>
    <name evidence="1" type="ORF">CCC_01735</name>
</gene>
<dbReference type="EMBL" id="JXSL01000005">
    <property type="protein sequence ID" value="KIM00741.1"/>
    <property type="molecule type" value="Genomic_DNA"/>
</dbReference>
<reference evidence="1 2" key="1">
    <citation type="submission" date="2015-01" db="EMBL/GenBank/DDBJ databases">
        <title>Genome Sequence of Magnetospirillum magnetotacticum Strain MS-1.</title>
        <authorList>
            <person name="Marinov G.K."/>
            <person name="Smalley M.D."/>
            <person name="DeSalvo G."/>
        </authorList>
    </citation>
    <scope>NUCLEOTIDE SEQUENCE [LARGE SCALE GENOMIC DNA]</scope>
    <source>
        <strain evidence="1 2">MS-1</strain>
    </source>
</reference>
<keyword evidence="2" id="KW-1185">Reference proteome</keyword>
<dbReference type="RefSeq" id="WP_041039081.1">
    <property type="nucleotide sequence ID" value="NZ_JXSL01000005.1"/>
</dbReference>
<dbReference type="STRING" id="272627.CCC_01735"/>
<proteinExistence type="predicted"/>
<evidence type="ECO:0000313" key="2">
    <source>
        <dbReference type="Proteomes" id="UP000031971"/>
    </source>
</evidence>
<protein>
    <submittedName>
        <fullName evidence="1">Uncharacterized protein</fullName>
    </submittedName>
</protein>
<evidence type="ECO:0000313" key="1">
    <source>
        <dbReference type="EMBL" id="KIM00741.1"/>
    </source>
</evidence>
<organism evidence="1 2">
    <name type="scientific">Paramagnetospirillum magnetotacticum MS-1</name>
    <dbReference type="NCBI Taxonomy" id="272627"/>
    <lineage>
        <taxon>Bacteria</taxon>
        <taxon>Pseudomonadati</taxon>
        <taxon>Pseudomonadota</taxon>
        <taxon>Alphaproteobacteria</taxon>
        <taxon>Rhodospirillales</taxon>
        <taxon>Magnetospirillaceae</taxon>
        <taxon>Paramagnetospirillum</taxon>
    </lineage>
</organism>
<dbReference type="Proteomes" id="UP000031971">
    <property type="component" value="Unassembled WGS sequence"/>
</dbReference>
<accession>A0A0C2Z1E5</accession>
<dbReference type="OrthoDB" id="7311028at2"/>
<dbReference type="Gene3D" id="2.60.120.380">
    <property type="match status" value="1"/>
</dbReference>
<dbReference type="AlphaFoldDB" id="A0A0C2Z1E5"/>